<dbReference type="Pfam" id="PF00239">
    <property type="entry name" value="Resolvase"/>
    <property type="match status" value="1"/>
</dbReference>
<dbReference type="SUPFAM" id="SSF53041">
    <property type="entry name" value="Resolvase-like"/>
    <property type="match status" value="1"/>
</dbReference>
<gene>
    <name evidence="3" type="ORF">CH238_06975</name>
    <name evidence="2" type="ORF">CLOLEP_02301</name>
</gene>
<dbReference type="HOGENOM" id="CLU_1783505_0_0_9"/>
<proteinExistence type="predicted"/>
<organism evidence="2 4">
    <name type="scientific">[Clostridium] leptum DSM 753</name>
    <dbReference type="NCBI Taxonomy" id="428125"/>
    <lineage>
        <taxon>Bacteria</taxon>
        <taxon>Bacillati</taxon>
        <taxon>Bacillota</taxon>
        <taxon>Clostridia</taxon>
        <taxon>Eubacteriales</taxon>
        <taxon>Oscillospiraceae</taxon>
        <taxon>Oscillospiraceae incertae sedis</taxon>
    </lineage>
</organism>
<reference evidence="3 5" key="3">
    <citation type="submission" date="2017-07" db="EMBL/GenBank/DDBJ databases">
        <title>Prevalence of linear plasmids in Cutibacterium (Propionibacterium) acnes isolates obtained from prostatic tissue.</title>
        <authorList>
            <person name="Davidsson S."/>
            <person name="Carlsson J."/>
            <person name="Molling P."/>
            <person name="Andren O."/>
            <person name="Andersson S.-O."/>
            <person name="Brzuszkiewicz E."/>
            <person name="Poehlein A."/>
            <person name="Al-Zeer M."/>
            <person name="Brinkmann V."/>
            <person name="Scavenius C."/>
            <person name="Nazipi S."/>
            <person name="Soderquist B."/>
            <person name="Bruggemann H."/>
        </authorList>
    </citation>
    <scope>NUCLEOTIDE SEQUENCE [LARGE SCALE GENOMIC DNA]</scope>
    <source>
        <strain evidence="3 5">DSM 753</strain>
    </source>
</reference>
<evidence type="ECO:0000313" key="2">
    <source>
        <dbReference type="EMBL" id="EDO60704.1"/>
    </source>
</evidence>
<dbReference type="GO" id="GO:0003677">
    <property type="term" value="F:DNA binding"/>
    <property type="evidence" value="ECO:0007669"/>
    <property type="project" value="InterPro"/>
</dbReference>
<dbReference type="InterPro" id="IPR036162">
    <property type="entry name" value="Resolvase-like_N_sf"/>
</dbReference>
<dbReference type="Proteomes" id="UP000003490">
    <property type="component" value="Unassembled WGS sequence"/>
</dbReference>
<evidence type="ECO:0000313" key="5">
    <source>
        <dbReference type="Proteomes" id="UP000220611"/>
    </source>
</evidence>
<comment type="caution">
    <text evidence="2">The sequence shown here is derived from an EMBL/GenBank/DDBJ whole genome shotgun (WGS) entry which is preliminary data.</text>
</comment>
<accession>A7VUQ4</accession>
<name>A7VUQ4_9FIRM</name>
<dbReference type="GO" id="GO:0000150">
    <property type="term" value="F:DNA strand exchange activity"/>
    <property type="evidence" value="ECO:0007669"/>
    <property type="project" value="InterPro"/>
</dbReference>
<dbReference type="OrthoDB" id="1859677at2"/>
<sequence>MDKKNMKVAVYFRTATVPIEQKVWLYASSKSSEQAEWRDLSVEAMKHTARQNGLVVAGVSTDSSRQLPPMERPGVQEMLAAIREGQVGAVMMPSLRHLGRELDAILPVLAEFQKQKVHIHAKDASALSLPLFPKPPSKGKGGDAR</sequence>
<evidence type="ECO:0000259" key="1">
    <source>
        <dbReference type="Pfam" id="PF00239"/>
    </source>
</evidence>
<protein>
    <recommendedName>
        <fullName evidence="1">Resolvase/invertase-type recombinase catalytic domain-containing protein</fullName>
    </recommendedName>
</protein>
<evidence type="ECO:0000313" key="4">
    <source>
        <dbReference type="Proteomes" id="UP000003490"/>
    </source>
</evidence>
<evidence type="ECO:0000313" key="3">
    <source>
        <dbReference type="EMBL" id="PEQ24700.1"/>
    </source>
</evidence>
<keyword evidence="5" id="KW-1185">Reference proteome</keyword>
<feature type="domain" description="Resolvase/invertase-type recombinase catalytic" evidence="1">
    <location>
        <begin position="34"/>
        <end position="123"/>
    </location>
</feature>
<dbReference type="EMBL" id="ABCB02000019">
    <property type="protein sequence ID" value="EDO60704.1"/>
    <property type="molecule type" value="Genomic_DNA"/>
</dbReference>
<dbReference type="AlphaFoldDB" id="A7VUQ4"/>
<reference evidence="2 4" key="1">
    <citation type="submission" date="2007-08" db="EMBL/GenBank/DDBJ databases">
        <title>Draft genome sequence of Clostridium leptum (DSM 753).</title>
        <authorList>
            <person name="Sudarsanam P."/>
            <person name="Ley R."/>
            <person name="Guruge J."/>
            <person name="Turnbaugh P.J."/>
            <person name="Mahowald M."/>
            <person name="Liep D."/>
            <person name="Gordon J."/>
        </authorList>
    </citation>
    <scope>NUCLEOTIDE SEQUENCE [LARGE SCALE GENOMIC DNA]</scope>
    <source>
        <strain evidence="2 4">DSM 753</strain>
    </source>
</reference>
<dbReference type="InterPro" id="IPR006119">
    <property type="entry name" value="Resolv_N"/>
</dbReference>
<dbReference type="Gene3D" id="3.40.50.1390">
    <property type="entry name" value="Resolvase, N-terminal catalytic domain"/>
    <property type="match status" value="1"/>
</dbReference>
<dbReference type="EMBL" id="NOXF01000004">
    <property type="protein sequence ID" value="PEQ24700.1"/>
    <property type="molecule type" value="Genomic_DNA"/>
</dbReference>
<reference evidence="2 4" key="2">
    <citation type="submission" date="2007-08" db="EMBL/GenBank/DDBJ databases">
        <authorList>
            <person name="Fulton L."/>
            <person name="Clifton S."/>
            <person name="Fulton B."/>
            <person name="Xu J."/>
            <person name="Minx P."/>
            <person name="Pepin K.H."/>
            <person name="Johnson M."/>
            <person name="Thiruvilangam P."/>
            <person name="Bhonagiri V."/>
            <person name="Nash W.E."/>
            <person name="Wang C."/>
            <person name="Mardis E.R."/>
            <person name="Wilson R.K."/>
        </authorList>
    </citation>
    <scope>NUCLEOTIDE SEQUENCE [LARGE SCALE GENOMIC DNA]</scope>
    <source>
        <strain evidence="2 4">DSM 753</strain>
    </source>
</reference>
<dbReference type="Proteomes" id="UP000220611">
    <property type="component" value="Unassembled WGS sequence"/>
</dbReference>